<evidence type="ECO:0000256" key="1">
    <source>
        <dbReference type="SAM" id="MobiDB-lite"/>
    </source>
</evidence>
<proteinExistence type="predicted"/>
<feature type="compositionally biased region" description="Low complexity" evidence="1">
    <location>
        <begin position="87"/>
        <end position="100"/>
    </location>
</feature>
<reference evidence="2" key="1">
    <citation type="journal article" date="2015" name="PLoS ONE">
        <title>Comprehensive Evaluation of Toxoplasma gondii VEG and Neospora caninum LIV Genomes with Tachyzoite Stage Transcriptome and Proteome Defines Novel Transcript Features.</title>
        <authorList>
            <person name="Ramaprasad A."/>
            <person name="Mourier T."/>
            <person name="Naeem R."/>
            <person name="Malas T.B."/>
            <person name="Moussa E."/>
            <person name="Panigrahi A."/>
            <person name="Vermont S.J."/>
            <person name="Otto T.D."/>
            <person name="Wastling J."/>
            <person name="Pain A."/>
        </authorList>
    </citation>
    <scope>NUCLEOTIDE SEQUENCE</scope>
    <source>
        <strain evidence="2">Liverpool</strain>
    </source>
</reference>
<feature type="compositionally biased region" description="Basic and acidic residues" evidence="1">
    <location>
        <begin position="119"/>
        <end position="135"/>
    </location>
</feature>
<organism evidence="2">
    <name type="scientific">Neospora caninum (strain Liverpool)</name>
    <dbReference type="NCBI Taxonomy" id="572307"/>
    <lineage>
        <taxon>Eukaryota</taxon>
        <taxon>Sar</taxon>
        <taxon>Alveolata</taxon>
        <taxon>Apicomplexa</taxon>
        <taxon>Conoidasida</taxon>
        <taxon>Coccidia</taxon>
        <taxon>Eucoccidiorida</taxon>
        <taxon>Eimeriorina</taxon>
        <taxon>Sarcocystidae</taxon>
        <taxon>Neospora</taxon>
    </lineage>
</organism>
<feature type="region of interest" description="Disordered" evidence="1">
    <location>
        <begin position="37"/>
        <end position="217"/>
    </location>
</feature>
<protein>
    <submittedName>
        <fullName evidence="2">Uncharacterized protein</fullName>
    </submittedName>
</protein>
<dbReference type="EMBL" id="LN714487">
    <property type="protein sequence ID" value="CEL70850.1"/>
    <property type="molecule type" value="Genomic_DNA"/>
</dbReference>
<sequence length="269" mass="28054">MKTRGDRSKRGSKRLALCCLFALFSVGGICSVVASNGKPEPRLENSGAEKSKLTPQGAPNVSTGTSPVEGHGYSDHTGRGLLPVEQAPSAASAGPTSPRAPIRPSVGSSVHQSGRVKRLVRELEKRLSAGRERRGSSPSGRSSTSLPRSGSSGVARERRGLPDIFVKSGEQAPSRGDADSDSQRTGRYASPRQPVSGSEPPAGKTPQHFPLPTPVSGTRVSQSVEAFFPHVSGPCPRGVGAQWATLVSVPRGLPAAKGDTVQWFPSGNH</sequence>
<gene>
    <name evidence="2" type="ORF">BN1204_065225</name>
</gene>
<feature type="compositionally biased region" description="Low complexity" evidence="1">
    <location>
        <begin position="136"/>
        <end position="153"/>
    </location>
</feature>
<accession>A0A0F7UQV3</accession>
<feature type="compositionally biased region" description="Polar residues" evidence="1">
    <location>
        <begin position="53"/>
        <end position="66"/>
    </location>
</feature>
<name>A0A0F7UQV3_NEOCL</name>
<feature type="compositionally biased region" description="Basic and acidic residues" evidence="1">
    <location>
        <begin position="39"/>
        <end position="52"/>
    </location>
</feature>
<evidence type="ECO:0000313" key="2">
    <source>
        <dbReference type="EMBL" id="CEL70850.1"/>
    </source>
</evidence>
<dbReference type="AlphaFoldDB" id="A0A0F7UQV3"/>